<evidence type="ECO:0000313" key="3">
    <source>
        <dbReference type="Proteomes" id="UP001529510"/>
    </source>
</evidence>
<comment type="caution">
    <text evidence="2">The sequence shown here is derived from an EMBL/GenBank/DDBJ whole genome shotgun (WGS) entry which is preliminary data.</text>
</comment>
<evidence type="ECO:0000313" key="2">
    <source>
        <dbReference type="EMBL" id="KAL0197373.1"/>
    </source>
</evidence>
<dbReference type="InterPro" id="IPR001791">
    <property type="entry name" value="Laminin_G"/>
</dbReference>
<dbReference type="AlphaFoldDB" id="A0ABD0RHP3"/>
<organism evidence="2 3">
    <name type="scientific">Cirrhinus mrigala</name>
    <name type="common">Mrigala</name>
    <dbReference type="NCBI Taxonomy" id="683832"/>
    <lineage>
        <taxon>Eukaryota</taxon>
        <taxon>Metazoa</taxon>
        <taxon>Chordata</taxon>
        <taxon>Craniata</taxon>
        <taxon>Vertebrata</taxon>
        <taxon>Euteleostomi</taxon>
        <taxon>Actinopterygii</taxon>
        <taxon>Neopterygii</taxon>
        <taxon>Teleostei</taxon>
        <taxon>Ostariophysi</taxon>
        <taxon>Cypriniformes</taxon>
        <taxon>Cyprinidae</taxon>
        <taxon>Labeoninae</taxon>
        <taxon>Labeonini</taxon>
        <taxon>Cirrhinus</taxon>
    </lineage>
</organism>
<dbReference type="Proteomes" id="UP001529510">
    <property type="component" value="Unassembled WGS sequence"/>
</dbReference>
<reference evidence="2 3" key="1">
    <citation type="submission" date="2024-05" db="EMBL/GenBank/DDBJ databases">
        <title>Genome sequencing and assembly of Indian major carp, Cirrhinus mrigala (Hamilton, 1822).</title>
        <authorList>
            <person name="Mohindra V."/>
            <person name="Chowdhury L.M."/>
            <person name="Lal K."/>
            <person name="Jena J.K."/>
        </authorList>
    </citation>
    <scope>NUCLEOTIDE SEQUENCE [LARGE SCALE GENOMIC DNA]</scope>
    <source>
        <strain evidence="2">CM1030</strain>
        <tissue evidence="2">Blood</tissue>
    </source>
</reference>
<sequence length="61" mass="7049">SSTVHNTNGMTTMMLGNLLDTQHWHYVTIKRYGREVNFTLDGQTETAILNGEFQYLDLDKQ</sequence>
<evidence type="ECO:0000259" key="1">
    <source>
        <dbReference type="Pfam" id="PF02210"/>
    </source>
</evidence>
<dbReference type="Gene3D" id="2.60.120.200">
    <property type="match status" value="1"/>
</dbReference>
<dbReference type="SUPFAM" id="SSF49899">
    <property type="entry name" value="Concanavalin A-like lectins/glucanases"/>
    <property type="match status" value="1"/>
</dbReference>
<dbReference type="EMBL" id="JAMKFB020000003">
    <property type="protein sequence ID" value="KAL0197373.1"/>
    <property type="molecule type" value="Genomic_DNA"/>
</dbReference>
<accession>A0ABD0RHP3</accession>
<feature type="non-terminal residue" evidence="2">
    <location>
        <position position="61"/>
    </location>
</feature>
<gene>
    <name evidence="2" type="ORF">M9458_005913</name>
</gene>
<keyword evidence="3" id="KW-1185">Reference proteome</keyword>
<dbReference type="InterPro" id="IPR013320">
    <property type="entry name" value="ConA-like_dom_sf"/>
</dbReference>
<name>A0ABD0RHP3_CIRMR</name>
<protein>
    <recommendedName>
        <fullName evidence="1">Laminin G domain-containing protein</fullName>
    </recommendedName>
</protein>
<feature type="domain" description="Laminin G" evidence="1">
    <location>
        <begin position="9"/>
        <end position="58"/>
    </location>
</feature>
<feature type="non-terminal residue" evidence="2">
    <location>
        <position position="1"/>
    </location>
</feature>
<proteinExistence type="predicted"/>
<dbReference type="Pfam" id="PF02210">
    <property type="entry name" value="Laminin_G_2"/>
    <property type="match status" value="1"/>
</dbReference>